<accession>A0A976BK89</accession>
<dbReference type="EMBL" id="OGUS01000142">
    <property type="protein sequence ID" value="SPC23454.1"/>
    <property type="molecule type" value="Genomic_DNA"/>
</dbReference>
<organism evidence="2 3">
    <name type="scientific">Cupriavidus oxalaticus</name>
    <dbReference type="NCBI Taxonomy" id="96344"/>
    <lineage>
        <taxon>Bacteria</taxon>
        <taxon>Pseudomonadati</taxon>
        <taxon>Pseudomonadota</taxon>
        <taxon>Betaproteobacteria</taxon>
        <taxon>Burkholderiales</taxon>
        <taxon>Burkholderiaceae</taxon>
        <taxon>Cupriavidus</taxon>
    </lineage>
</organism>
<gene>
    <name evidence="2" type="ORF">CO2235_MP70175</name>
</gene>
<comment type="caution">
    <text evidence="2">The sequence shown here is derived from an EMBL/GenBank/DDBJ whole genome shotgun (WGS) entry which is preliminary data.</text>
</comment>
<evidence type="ECO:0000313" key="3">
    <source>
        <dbReference type="Proteomes" id="UP000256862"/>
    </source>
</evidence>
<geneLocation type="plasmid" evidence="3">
    <name>co2235_mp</name>
</geneLocation>
<evidence type="ECO:0000256" key="1">
    <source>
        <dbReference type="SAM" id="MobiDB-lite"/>
    </source>
</evidence>
<sequence length="79" mass="8778">MVTPALTPTLSRKREREQTISKLGHQGAGHRTPRCARLAPSPMSPQTYPCPLLAPLSRKREREHTTASLCHRATLTPQP</sequence>
<protein>
    <submittedName>
        <fullName evidence="2">Uncharacterized protein</fullName>
    </submittedName>
</protein>
<feature type="region of interest" description="Disordered" evidence="1">
    <location>
        <begin position="1"/>
        <end position="34"/>
    </location>
</feature>
<reference evidence="2 3" key="1">
    <citation type="submission" date="2018-01" db="EMBL/GenBank/DDBJ databases">
        <authorList>
            <person name="Clerissi C."/>
        </authorList>
    </citation>
    <scope>NUCLEOTIDE SEQUENCE [LARGE SCALE GENOMIC DNA]</scope>
    <source>
        <strain evidence="2">Cupriavidus oxalaticus LMG 2235</strain>
        <plasmid evidence="3">co2235_mp</plasmid>
    </source>
</reference>
<dbReference type="Proteomes" id="UP000256862">
    <property type="component" value="Plasmid CO2235_mp"/>
</dbReference>
<feature type="region of interest" description="Disordered" evidence="1">
    <location>
        <begin position="60"/>
        <end position="79"/>
    </location>
</feature>
<name>A0A976BK89_9BURK</name>
<feature type="compositionally biased region" description="Polar residues" evidence="1">
    <location>
        <begin position="1"/>
        <end position="10"/>
    </location>
</feature>
<evidence type="ECO:0000313" key="2">
    <source>
        <dbReference type="EMBL" id="SPC23454.1"/>
    </source>
</evidence>
<proteinExistence type="predicted"/>
<dbReference type="AlphaFoldDB" id="A0A976BK89"/>